<dbReference type="Proteomes" id="UP001191019">
    <property type="component" value="Unassembled WGS sequence"/>
</dbReference>
<dbReference type="PANTHER" id="PTHR30399">
    <property type="entry name" value="UNCHARACTERIZED PROTEIN YGJP"/>
    <property type="match status" value="1"/>
</dbReference>
<accession>A0ABY0FKY4</accession>
<sequence length="181" mass="21502">MIIEDKEFGEVIVRKSPLARNIKFSISTSGRLAMSVPNYTSDFLAKRFLNTNRKMIREKLPIKDPHEQRARDYQKKQLMKKAKEYLPYRLEYYAKLYGYKYDKCRLTHANTRWGSCSSNRTISLNIGLMKVPEALRDYVILHELAHLNHMNHSRDFWAEVSKHDHNYKVHERKLKLFSPGV</sequence>
<gene>
    <name evidence="2" type="ORF">G3RUM_00557</name>
</gene>
<organism evidence="2 3">
    <name type="scientific">Candidatus Nanosyncoccus alces</name>
    <dbReference type="NCBI Taxonomy" id="2171997"/>
    <lineage>
        <taxon>Bacteria</taxon>
        <taxon>Candidatus Saccharimonadota</taxon>
        <taxon>Candidatus Nanosyncoccalia</taxon>
        <taxon>Candidatus Nanosyncoccales</taxon>
        <taxon>Candidatus Nanosyncoccaceae</taxon>
        <taxon>Candidatus Nanosyncoccus</taxon>
    </lineage>
</organism>
<evidence type="ECO:0000259" key="1">
    <source>
        <dbReference type="Pfam" id="PF01863"/>
    </source>
</evidence>
<comment type="caution">
    <text evidence="2">The sequence shown here is derived from an EMBL/GenBank/DDBJ whole genome shotgun (WGS) entry which is preliminary data.</text>
</comment>
<evidence type="ECO:0000313" key="2">
    <source>
        <dbReference type="EMBL" id="RYC74403.1"/>
    </source>
</evidence>
<dbReference type="EMBL" id="PRLM01000006">
    <property type="protein sequence ID" value="RYC74403.1"/>
    <property type="molecule type" value="Genomic_DNA"/>
</dbReference>
<evidence type="ECO:0000313" key="3">
    <source>
        <dbReference type="Proteomes" id="UP001191019"/>
    </source>
</evidence>
<dbReference type="CDD" id="cd07344">
    <property type="entry name" value="M48_yhfN_like"/>
    <property type="match status" value="1"/>
</dbReference>
<feature type="domain" description="YgjP-like metallopeptidase" evidence="1">
    <location>
        <begin position="67"/>
        <end position="175"/>
    </location>
</feature>
<dbReference type="InterPro" id="IPR053136">
    <property type="entry name" value="UTP_pyrophosphatase-like"/>
</dbReference>
<protein>
    <recommendedName>
        <fullName evidence="1">YgjP-like metallopeptidase domain-containing protein</fullName>
    </recommendedName>
</protein>
<name>A0ABY0FKY4_9BACT</name>
<dbReference type="InterPro" id="IPR002725">
    <property type="entry name" value="YgjP-like_metallopeptidase"/>
</dbReference>
<dbReference type="Gene3D" id="3.30.2010.10">
    <property type="entry name" value="Metalloproteases ('zincins'), catalytic domain"/>
    <property type="match status" value="1"/>
</dbReference>
<dbReference type="PANTHER" id="PTHR30399:SF1">
    <property type="entry name" value="UTP PYROPHOSPHATASE"/>
    <property type="match status" value="1"/>
</dbReference>
<reference evidence="2 3" key="2">
    <citation type="journal article" date="2020" name="Cell Rep.">
        <title>Acquisition and Adaptation of Ultra-small Parasitic Reduced Genome Bacteria to Mammalian Hosts.</title>
        <authorList>
            <person name="McLean J.S."/>
            <person name="Bor B."/>
            <person name="Kerns K.A."/>
            <person name="Liu Q."/>
            <person name="To T.T."/>
            <person name="Solden L."/>
            <person name="Hendrickson E.L."/>
            <person name="Wrighton K."/>
            <person name="Shi W."/>
            <person name="He X."/>
        </authorList>
    </citation>
    <scope>NUCLEOTIDE SEQUENCE [LARGE SCALE GENOMIC DNA]</scope>
    <source>
        <strain evidence="2 3">TM7_G3_2_Rum_HOT_351B</strain>
    </source>
</reference>
<dbReference type="Pfam" id="PF01863">
    <property type="entry name" value="YgjP-like"/>
    <property type="match status" value="1"/>
</dbReference>
<dbReference type="RefSeq" id="WP_129735155.1">
    <property type="nucleotide sequence ID" value="NZ_PRLM01000006.1"/>
</dbReference>
<reference evidence="2 3" key="1">
    <citation type="journal article" date="2018" name="bioRxiv">
        <title>Evidence of independent acquisition and adaption of ultra-small bacteria to human hosts across the highly diverse yet reduced genomes of the phylum Saccharibacteria.</title>
        <authorList>
            <person name="McLean J.S."/>
            <person name="Bor B."/>
            <person name="To T.T."/>
            <person name="Liu Q."/>
            <person name="Kearns K.A."/>
            <person name="Solden L.M."/>
            <person name="Wrighton K.C."/>
            <person name="He X."/>
            <person name="Shi W."/>
        </authorList>
    </citation>
    <scope>NUCLEOTIDE SEQUENCE [LARGE SCALE GENOMIC DNA]</scope>
    <source>
        <strain evidence="2 3">TM7_G3_2_Rum_HOT_351B</strain>
    </source>
</reference>
<keyword evidence="3" id="KW-1185">Reference proteome</keyword>
<proteinExistence type="predicted"/>